<evidence type="ECO:0000313" key="6">
    <source>
        <dbReference type="Proteomes" id="UP000183982"/>
    </source>
</evidence>
<reference evidence="6" key="1">
    <citation type="submission" date="2016-11" db="EMBL/GenBank/DDBJ databases">
        <authorList>
            <person name="Varghese N."/>
            <person name="Submissions S."/>
        </authorList>
    </citation>
    <scope>NUCLEOTIDE SEQUENCE [LARGE SCALE GENOMIC DNA]</scope>
    <source>
        <strain evidence="6">DSM 100564</strain>
    </source>
</reference>
<sequence>MNNRSEETDNLRQTAPKSKALDAFDRKILAALSQDATRSYADLGRDVGLSAPAVHERVKRLRATGVIKRTSADLNGPSLGKDFLAFVHVEAAGWGKTEGILELADLPEVEEVHAVTGDTGLILKVRMDCPEAMEGFLWRIYDMPGVRSTRTYVVLSTHLERGVQVGVTPELSQGTNIK</sequence>
<feature type="domain" description="HTH asnC-type" evidence="4">
    <location>
        <begin position="21"/>
        <end position="82"/>
    </location>
</feature>
<keyword evidence="1" id="KW-0805">Transcription regulation</keyword>
<dbReference type="Gene3D" id="3.30.70.920">
    <property type="match status" value="1"/>
</dbReference>
<dbReference type="InterPro" id="IPR000485">
    <property type="entry name" value="AsnC-type_HTH_dom"/>
</dbReference>
<dbReference type="InterPro" id="IPR036390">
    <property type="entry name" value="WH_DNA-bd_sf"/>
</dbReference>
<dbReference type="SUPFAM" id="SSF46785">
    <property type="entry name" value="Winged helix' DNA-binding domain"/>
    <property type="match status" value="1"/>
</dbReference>
<dbReference type="GO" id="GO:0006355">
    <property type="term" value="P:regulation of DNA-templated transcription"/>
    <property type="evidence" value="ECO:0007669"/>
    <property type="project" value="UniProtKB-ARBA"/>
</dbReference>
<proteinExistence type="predicted"/>
<keyword evidence="6" id="KW-1185">Reference proteome</keyword>
<dbReference type="SUPFAM" id="SSF54909">
    <property type="entry name" value="Dimeric alpha+beta barrel"/>
    <property type="match status" value="1"/>
</dbReference>
<evidence type="ECO:0000259" key="4">
    <source>
        <dbReference type="PROSITE" id="PS50956"/>
    </source>
</evidence>
<dbReference type="PROSITE" id="PS00519">
    <property type="entry name" value="HTH_ASNC_1"/>
    <property type="match status" value="1"/>
</dbReference>
<dbReference type="GO" id="GO:0043565">
    <property type="term" value="F:sequence-specific DNA binding"/>
    <property type="evidence" value="ECO:0007669"/>
    <property type="project" value="InterPro"/>
</dbReference>
<dbReference type="PANTHER" id="PTHR30154">
    <property type="entry name" value="LEUCINE-RESPONSIVE REGULATORY PROTEIN"/>
    <property type="match status" value="1"/>
</dbReference>
<dbReference type="GO" id="GO:0043200">
    <property type="term" value="P:response to amino acid"/>
    <property type="evidence" value="ECO:0007669"/>
    <property type="project" value="TreeGrafter"/>
</dbReference>
<dbReference type="SMART" id="SM00344">
    <property type="entry name" value="HTH_ASNC"/>
    <property type="match status" value="1"/>
</dbReference>
<evidence type="ECO:0000256" key="3">
    <source>
        <dbReference type="ARBA" id="ARBA00023163"/>
    </source>
</evidence>
<dbReference type="Gene3D" id="1.10.10.10">
    <property type="entry name" value="Winged helix-like DNA-binding domain superfamily/Winged helix DNA-binding domain"/>
    <property type="match status" value="1"/>
</dbReference>
<gene>
    <name evidence="5" type="ORF">SAMN05444000_11519</name>
</gene>
<dbReference type="CDD" id="cd00090">
    <property type="entry name" value="HTH_ARSR"/>
    <property type="match status" value="1"/>
</dbReference>
<dbReference type="Proteomes" id="UP000183982">
    <property type="component" value="Unassembled WGS sequence"/>
</dbReference>
<keyword evidence="3" id="KW-0804">Transcription</keyword>
<dbReference type="InterPro" id="IPR019885">
    <property type="entry name" value="Tscrpt_reg_HTH_AsnC-type_CS"/>
</dbReference>
<dbReference type="GO" id="GO:0005829">
    <property type="term" value="C:cytosol"/>
    <property type="evidence" value="ECO:0007669"/>
    <property type="project" value="TreeGrafter"/>
</dbReference>
<dbReference type="InterPro" id="IPR019888">
    <property type="entry name" value="Tscrpt_reg_AsnC-like"/>
</dbReference>
<dbReference type="RefSeq" id="WP_073253651.1">
    <property type="nucleotide sequence ID" value="NZ_FQZQ01000015.1"/>
</dbReference>
<dbReference type="PRINTS" id="PR00033">
    <property type="entry name" value="HTHASNC"/>
</dbReference>
<dbReference type="PROSITE" id="PS50956">
    <property type="entry name" value="HTH_ASNC_2"/>
    <property type="match status" value="1"/>
</dbReference>
<evidence type="ECO:0000256" key="2">
    <source>
        <dbReference type="ARBA" id="ARBA00023125"/>
    </source>
</evidence>
<dbReference type="InterPro" id="IPR011008">
    <property type="entry name" value="Dimeric_a/b-barrel"/>
</dbReference>
<keyword evidence="2" id="KW-0238">DNA-binding</keyword>
<dbReference type="PANTHER" id="PTHR30154:SF53">
    <property type="entry name" value="HTH-TYPE TRANSCRIPTIONAL REGULATOR LRPC"/>
    <property type="match status" value="1"/>
</dbReference>
<dbReference type="InterPro" id="IPR011991">
    <property type="entry name" value="ArsR-like_HTH"/>
</dbReference>
<dbReference type="InterPro" id="IPR019887">
    <property type="entry name" value="Tscrpt_reg_AsnC/Lrp_C"/>
</dbReference>
<dbReference type="EMBL" id="FQZQ01000015">
    <property type="protein sequence ID" value="SHJ89923.1"/>
    <property type="molecule type" value="Genomic_DNA"/>
</dbReference>
<evidence type="ECO:0000313" key="5">
    <source>
        <dbReference type="EMBL" id="SHJ89923.1"/>
    </source>
</evidence>
<dbReference type="AlphaFoldDB" id="A0A1M6N2U7"/>
<organism evidence="5 6">
    <name type="scientific">Shimia gijangensis</name>
    <dbReference type="NCBI Taxonomy" id="1470563"/>
    <lineage>
        <taxon>Bacteria</taxon>
        <taxon>Pseudomonadati</taxon>
        <taxon>Pseudomonadota</taxon>
        <taxon>Alphaproteobacteria</taxon>
        <taxon>Rhodobacterales</taxon>
        <taxon>Roseobacteraceae</taxon>
    </lineage>
</organism>
<dbReference type="Pfam" id="PF01037">
    <property type="entry name" value="AsnC_trans_reg"/>
    <property type="match status" value="1"/>
</dbReference>
<protein>
    <submittedName>
        <fullName evidence="5">Transcriptional regulator, AsnC family</fullName>
    </submittedName>
</protein>
<dbReference type="OrthoDB" id="9809462at2"/>
<name>A0A1M6N2U7_9RHOB</name>
<dbReference type="Pfam" id="PF13404">
    <property type="entry name" value="HTH_AsnC-type"/>
    <property type="match status" value="1"/>
</dbReference>
<dbReference type="InterPro" id="IPR036388">
    <property type="entry name" value="WH-like_DNA-bd_sf"/>
</dbReference>
<evidence type="ECO:0000256" key="1">
    <source>
        <dbReference type="ARBA" id="ARBA00023015"/>
    </source>
</evidence>
<accession>A0A1M6N2U7</accession>
<dbReference type="STRING" id="1470563.SAMN05444000_11519"/>